<protein>
    <submittedName>
        <fullName evidence="2">Uncharacterized protein</fullName>
    </submittedName>
</protein>
<gene>
    <name evidence="2" type="ORF">ACH5RR_041042</name>
</gene>
<dbReference type="Proteomes" id="UP001630127">
    <property type="component" value="Unassembled WGS sequence"/>
</dbReference>
<feature type="region of interest" description="Disordered" evidence="1">
    <location>
        <begin position="1"/>
        <end position="31"/>
    </location>
</feature>
<reference evidence="2 3" key="1">
    <citation type="submission" date="2024-11" db="EMBL/GenBank/DDBJ databases">
        <title>A near-complete genome assembly of Cinchona calisaya.</title>
        <authorList>
            <person name="Lian D.C."/>
            <person name="Zhao X.W."/>
            <person name="Wei L."/>
        </authorList>
    </citation>
    <scope>NUCLEOTIDE SEQUENCE [LARGE SCALE GENOMIC DNA]</scope>
    <source>
        <tissue evidence="2">Nenye</tissue>
    </source>
</reference>
<organism evidence="2 3">
    <name type="scientific">Cinchona calisaya</name>
    <dbReference type="NCBI Taxonomy" id="153742"/>
    <lineage>
        <taxon>Eukaryota</taxon>
        <taxon>Viridiplantae</taxon>
        <taxon>Streptophyta</taxon>
        <taxon>Embryophyta</taxon>
        <taxon>Tracheophyta</taxon>
        <taxon>Spermatophyta</taxon>
        <taxon>Magnoliopsida</taxon>
        <taxon>eudicotyledons</taxon>
        <taxon>Gunneridae</taxon>
        <taxon>Pentapetalae</taxon>
        <taxon>asterids</taxon>
        <taxon>lamiids</taxon>
        <taxon>Gentianales</taxon>
        <taxon>Rubiaceae</taxon>
        <taxon>Cinchonoideae</taxon>
        <taxon>Cinchoneae</taxon>
        <taxon>Cinchona</taxon>
    </lineage>
</organism>
<accession>A0ABD2XXU3</accession>
<sequence>MQQWIPKPMLAMNPSGSSESMVLNPNPITDSTRMANHHTDFLKVDIDDAMKIVGSSTMVGETDSGMKDSDVTLHGPCTRENATIPKVVDNVDHGSTSMHGPCTRGEFHNNVIEELSLESDV</sequence>
<evidence type="ECO:0000256" key="1">
    <source>
        <dbReference type="SAM" id="MobiDB-lite"/>
    </source>
</evidence>
<dbReference type="AlphaFoldDB" id="A0ABD2XXU3"/>
<keyword evidence="3" id="KW-1185">Reference proteome</keyword>
<dbReference type="EMBL" id="JBJUIK010000017">
    <property type="protein sequence ID" value="KAL3498310.1"/>
    <property type="molecule type" value="Genomic_DNA"/>
</dbReference>
<name>A0ABD2XXU3_9GENT</name>
<evidence type="ECO:0000313" key="3">
    <source>
        <dbReference type="Proteomes" id="UP001630127"/>
    </source>
</evidence>
<comment type="caution">
    <text evidence="2">The sequence shown here is derived from an EMBL/GenBank/DDBJ whole genome shotgun (WGS) entry which is preliminary data.</text>
</comment>
<feature type="compositionally biased region" description="Polar residues" evidence="1">
    <location>
        <begin position="14"/>
        <end position="31"/>
    </location>
</feature>
<evidence type="ECO:0000313" key="2">
    <source>
        <dbReference type="EMBL" id="KAL3498310.1"/>
    </source>
</evidence>
<proteinExistence type="predicted"/>